<accession>A0A815EB23</accession>
<dbReference type="EMBL" id="CAJNOR010002544">
    <property type="protein sequence ID" value="CAF1309043.1"/>
    <property type="molecule type" value="Genomic_DNA"/>
</dbReference>
<keyword evidence="1" id="KW-0677">Repeat</keyword>
<organism evidence="3 4">
    <name type="scientific">Adineta ricciae</name>
    <name type="common">Rotifer</name>
    <dbReference type="NCBI Taxonomy" id="249248"/>
    <lineage>
        <taxon>Eukaryota</taxon>
        <taxon>Metazoa</taxon>
        <taxon>Spiralia</taxon>
        <taxon>Gnathifera</taxon>
        <taxon>Rotifera</taxon>
        <taxon>Eurotatoria</taxon>
        <taxon>Bdelloidea</taxon>
        <taxon>Adinetida</taxon>
        <taxon>Adinetidae</taxon>
        <taxon>Adineta</taxon>
    </lineage>
</organism>
<feature type="repeat" description="NHL" evidence="2">
    <location>
        <begin position="883"/>
        <end position="919"/>
    </location>
</feature>
<dbReference type="InterPro" id="IPR050952">
    <property type="entry name" value="TRIM-NHL_E3_ligases"/>
</dbReference>
<dbReference type="Pfam" id="PF01436">
    <property type="entry name" value="NHL"/>
    <property type="match status" value="4"/>
</dbReference>
<gene>
    <name evidence="3" type="ORF">XAT740_LOCUS29280</name>
</gene>
<dbReference type="InterPro" id="IPR011042">
    <property type="entry name" value="6-blade_b-propeller_TolB-like"/>
</dbReference>
<name>A0A815EB23_ADIRI</name>
<evidence type="ECO:0000313" key="4">
    <source>
        <dbReference type="Proteomes" id="UP000663828"/>
    </source>
</evidence>
<feature type="non-terminal residue" evidence="3">
    <location>
        <position position="1"/>
    </location>
</feature>
<feature type="repeat" description="NHL" evidence="2">
    <location>
        <begin position="782"/>
        <end position="821"/>
    </location>
</feature>
<dbReference type="Gene3D" id="2.120.10.30">
    <property type="entry name" value="TolB, C-terminal domain"/>
    <property type="match status" value="3"/>
</dbReference>
<comment type="caution">
    <text evidence="3">The sequence shown here is derived from an EMBL/GenBank/DDBJ whole genome shotgun (WGS) entry which is preliminary data.</text>
</comment>
<reference evidence="3" key="1">
    <citation type="submission" date="2021-02" db="EMBL/GenBank/DDBJ databases">
        <authorList>
            <person name="Nowell W R."/>
        </authorList>
    </citation>
    <scope>NUCLEOTIDE SEQUENCE</scope>
</reference>
<protein>
    <submittedName>
        <fullName evidence="3">Uncharacterized protein</fullName>
    </submittedName>
</protein>
<dbReference type="InterPro" id="IPR001258">
    <property type="entry name" value="NHL_repeat"/>
</dbReference>
<dbReference type="PANTHER" id="PTHR24104">
    <property type="entry name" value="E3 UBIQUITIN-PROTEIN LIGASE NHLRC1-RELATED"/>
    <property type="match status" value="1"/>
</dbReference>
<evidence type="ECO:0000256" key="1">
    <source>
        <dbReference type="ARBA" id="ARBA00022737"/>
    </source>
</evidence>
<evidence type="ECO:0000256" key="2">
    <source>
        <dbReference type="PROSITE-ProRule" id="PRU00504"/>
    </source>
</evidence>
<dbReference type="CDD" id="cd05819">
    <property type="entry name" value="NHL"/>
    <property type="match status" value="2"/>
</dbReference>
<dbReference type="Proteomes" id="UP000663828">
    <property type="component" value="Unassembled WGS sequence"/>
</dbReference>
<dbReference type="SUPFAM" id="SSF101898">
    <property type="entry name" value="NHL repeat"/>
    <property type="match status" value="3"/>
</dbReference>
<feature type="repeat" description="NHL" evidence="2">
    <location>
        <begin position="160"/>
        <end position="199"/>
    </location>
</feature>
<sequence length="1335" mass="151994">MIRSFSALSFNQPKFCSSVTWYPFGSTFAELDDIDMHSIFLTTNNSIYIIGLGSSGIYISLNDSIKPTKIASNTLWYPKSVFVENNNEIYITTSTLRSAVSRWILNTNTQTPVMDIPAPCYAIFIDINKNLYCSLDLLHRVLKKWLGNNNATPVTVAGTGIPGPASNMLNAPTGIVVDVYLNLYVADFFNNRIQLFEAGQSDATTVAGRTSVNLTISLNQPTGITLDGDGCLYIVDRNNHRIVRGDSVTGFRCILGCDGFGKESHQLSGPRHMAFDSYGNIYVVDTYNRRIQKFIYSEKSCDPINTNASSITSSENYTIHRPRFCPAAVWNPFGTTFLAENRFHGIPHFVFITTKNYIYIFDHTSARIYIWFNATVNSTISLSRNTGSPRSVFVKNDNEIYVDTSTHKPAISRWILNTNTHTPVMDIPAPCYAIFIDINNNLYCSLDLRHRVLKKWLGNNNATPVTVAGTGTPGPASNMLNTPTGIVVDIYLNLYVADFFNNRIQLFEAGQSDATTVAGRTSVNLTISLNQPTGITLDGDGYLYIVDRNNHRIVRGDSVTGFRCILGCEGYGKEPYKLWGPRHMAFDIYGNIYVVDTINRRIQKFMYSKRSCDRATTNASSITSSENLPFNQPKFCLSPTWDSYAATFVAENTIGGVPHSIFITANNSIHVFDYWNARIYVFLNETANSTISLSRNSGFPKSIFVENNNELYIEKGDNNHVVEKLILDTNKNIPVMSIYSSCYALFIDINNNLYCSLIRHHRVLKTWVGDDDTTPILAAGTGTPGSTSYMLNAPTGIVVDRHLNLYVADSLNHRVQLFQAEQPNGITVVGLTSKTRTINLNHPTGITLDGDGYLYIVDRNNHRIVRGNSVTGFRCILGCVASGKESYQLLGPQHMAFDIYGNIYVVDSDNRRIQKFMYSKRSCEPNGYITNFTFTELMKRNISSEHLYSWFAPIDSIENYQLYLNKLSSISNNEINNDIFYHCAKGRFGLMCQYEIDDDYLHNNMFDYLIDFYRDEKPFSESLTCYMFIQCDRHSSKYCLDWSEICDGKVDCFNGPFDEEHCSQIDINNPIYKPIETKYVINENIQHLPILLVEDVKCRDLPLTSSCIPGRQERLLKAILSINDHSTSLNCSLAFKCILPLSNDLSSICNRFCGIHECLQLIENYCPDMFYMPSIPILFNNIYFAYEKTDSIEFNNKNFQDPYICYSNSIYDNYFINDSMKYFNGTKCYRRNIPFSSSNQKHVFDIAYIQSIYNIFKYYNLRLSSTIKSLEFQHYPLLDCSYDNRLSSTNDLFPHDGEYIYYLCKNDENEYHQLTKHRILFQLICNRRMEVSPKL</sequence>
<feature type="non-terminal residue" evidence="3">
    <location>
        <position position="1335"/>
    </location>
</feature>
<dbReference type="PROSITE" id="PS51125">
    <property type="entry name" value="NHL"/>
    <property type="match status" value="4"/>
</dbReference>
<feature type="repeat" description="NHL" evidence="2">
    <location>
        <begin position="257"/>
        <end position="297"/>
    </location>
</feature>
<proteinExistence type="predicted"/>
<keyword evidence="4" id="KW-1185">Reference proteome</keyword>
<evidence type="ECO:0000313" key="3">
    <source>
        <dbReference type="EMBL" id="CAF1309043.1"/>
    </source>
</evidence>